<sequence length="192" mass="21446">MLQYKSVIFTIALVALTVSGVHAETYTIDTSHSQALFRVRHLGISRITGRFPGVTGTIQFDGKQLSDLRAEAEIDINSLNTDVEKRDRHLKSEEFFDAARYPKMTFKSRAVREVSGQQFRLAGDLTLHGVTREVVLDAEHGGSIKDPWGNFRTAFTATTKISRRDFGINWGTGGDVVGEEITIHIEIEATHR</sequence>
<gene>
    <name evidence="3" type="ORF">DENIS_4907</name>
</gene>
<dbReference type="PANTHER" id="PTHR34406:SF1">
    <property type="entry name" value="PROTEIN YCEI"/>
    <property type="match status" value="1"/>
</dbReference>
<comment type="caution">
    <text evidence="3">The sequence shown here is derived from an EMBL/GenBank/DDBJ whole genome shotgun (WGS) entry which is preliminary data.</text>
</comment>
<reference evidence="4" key="1">
    <citation type="submission" date="2017-11" db="EMBL/GenBank/DDBJ databases">
        <authorList>
            <person name="Watanabe M."/>
            <person name="Kojima H."/>
        </authorList>
    </citation>
    <scope>NUCLEOTIDE SEQUENCE [LARGE SCALE GENOMIC DNA]</scope>
    <source>
        <strain evidence="4">Tokyo 01</strain>
    </source>
</reference>
<dbReference type="Gene3D" id="2.40.128.110">
    <property type="entry name" value="Lipid/polyisoprenoid-binding, YceI-like"/>
    <property type="match status" value="1"/>
</dbReference>
<dbReference type="OrthoDB" id="9811006at2"/>
<dbReference type="Proteomes" id="UP000288096">
    <property type="component" value="Unassembled WGS sequence"/>
</dbReference>
<evidence type="ECO:0000259" key="2">
    <source>
        <dbReference type="SMART" id="SM00867"/>
    </source>
</evidence>
<feature type="chain" id="PRO_5019521846" evidence="1">
    <location>
        <begin position="24"/>
        <end position="192"/>
    </location>
</feature>
<dbReference type="SUPFAM" id="SSF101874">
    <property type="entry name" value="YceI-like"/>
    <property type="match status" value="1"/>
</dbReference>
<evidence type="ECO:0000313" key="4">
    <source>
        <dbReference type="Proteomes" id="UP000288096"/>
    </source>
</evidence>
<dbReference type="EMBL" id="BEXT01000001">
    <property type="protein sequence ID" value="GBC63908.1"/>
    <property type="molecule type" value="Genomic_DNA"/>
</dbReference>
<dbReference type="InterPro" id="IPR007372">
    <property type="entry name" value="Lipid/polyisoprenoid-bd_YceI"/>
</dbReference>
<dbReference type="SMART" id="SM00867">
    <property type="entry name" value="YceI"/>
    <property type="match status" value="1"/>
</dbReference>
<organism evidence="3 4">
    <name type="scientific">Desulfonema ishimotonii</name>
    <dbReference type="NCBI Taxonomy" id="45657"/>
    <lineage>
        <taxon>Bacteria</taxon>
        <taxon>Pseudomonadati</taxon>
        <taxon>Thermodesulfobacteriota</taxon>
        <taxon>Desulfobacteria</taxon>
        <taxon>Desulfobacterales</taxon>
        <taxon>Desulfococcaceae</taxon>
        <taxon>Desulfonema</taxon>
    </lineage>
</organism>
<dbReference type="InterPro" id="IPR036761">
    <property type="entry name" value="TTHA0802/YceI-like_sf"/>
</dbReference>
<keyword evidence="4" id="KW-1185">Reference proteome</keyword>
<dbReference type="PANTHER" id="PTHR34406">
    <property type="entry name" value="PROTEIN YCEI"/>
    <property type="match status" value="1"/>
</dbReference>
<name>A0A401G3T8_9BACT</name>
<proteinExistence type="predicted"/>
<accession>A0A401G3T8</accession>
<keyword evidence="1" id="KW-0732">Signal</keyword>
<evidence type="ECO:0000313" key="3">
    <source>
        <dbReference type="EMBL" id="GBC63908.1"/>
    </source>
</evidence>
<evidence type="ECO:0000256" key="1">
    <source>
        <dbReference type="SAM" id="SignalP"/>
    </source>
</evidence>
<feature type="signal peptide" evidence="1">
    <location>
        <begin position="1"/>
        <end position="23"/>
    </location>
</feature>
<dbReference type="AlphaFoldDB" id="A0A401G3T8"/>
<protein>
    <submittedName>
        <fullName evidence="3">Polyisoprenoid-binding protein</fullName>
    </submittedName>
</protein>
<feature type="domain" description="Lipid/polyisoprenoid-binding YceI-like" evidence="2">
    <location>
        <begin position="25"/>
        <end position="190"/>
    </location>
</feature>
<dbReference type="RefSeq" id="WP_124330930.1">
    <property type="nucleotide sequence ID" value="NZ_BEXT01000001.1"/>
</dbReference>
<reference evidence="4" key="2">
    <citation type="submission" date="2019-01" db="EMBL/GenBank/DDBJ databases">
        <title>Genome sequence of Desulfonema ishimotonii strain Tokyo 01.</title>
        <authorList>
            <person name="Fukui M."/>
        </authorList>
    </citation>
    <scope>NUCLEOTIDE SEQUENCE [LARGE SCALE GENOMIC DNA]</scope>
    <source>
        <strain evidence="4">Tokyo 01</strain>
    </source>
</reference>
<dbReference type="Pfam" id="PF04264">
    <property type="entry name" value="YceI"/>
    <property type="match status" value="1"/>
</dbReference>